<name>A0A2M7GBL7_9BACT</name>
<gene>
    <name evidence="1" type="ORF">COW36_01645</name>
</gene>
<organism evidence="1 2">
    <name type="scientific">bacterium (Candidatus Blackallbacteria) CG17_big_fil_post_rev_8_21_14_2_50_48_46</name>
    <dbReference type="NCBI Taxonomy" id="2014261"/>
    <lineage>
        <taxon>Bacteria</taxon>
        <taxon>Candidatus Blackallbacteria</taxon>
    </lineage>
</organism>
<evidence type="ECO:0000313" key="1">
    <source>
        <dbReference type="EMBL" id="PIW19569.1"/>
    </source>
</evidence>
<protein>
    <submittedName>
        <fullName evidence="1">Uncharacterized protein</fullName>
    </submittedName>
</protein>
<dbReference type="Proteomes" id="UP000231019">
    <property type="component" value="Unassembled WGS sequence"/>
</dbReference>
<dbReference type="AlphaFoldDB" id="A0A2M7GBL7"/>
<reference evidence="1 2" key="1">
    <citation type="submission" date="2017-09" db="EMBL/GenBank/DDBJ databases">
        <title>Depth-based differentiation of microbial function through sediment-hosted aquifers and enrichment of novel symbionts in the deep terrestrial subsurface.</title>
        <authorList>
            <person name="Probst A.J."/>
            <person name="Ladd B."/>
            <person name="Jarett J.K."/>
            <person name="Geller-Mcgrath D.E."/>
            <person name="Sieber C.M."/>
            <person name="Emerson J.B."/>
            <person name="Anantharaman K."/>
            <person name="Thomas B.C."/>
            <person name="Malmstrom R."/>
            <person name="Stieglmeier M."/>
            <person name="Klingl A."/>
            <person name="Woyke T."/>
            <person name="Ryan C.M."/>
            <person name="Banfield J.F."/>
        </authorList>
    </citation>
    <scope>NUCLEOTIDE SEQUENCE [LARGE SCALE GENOMIC DNA]</scope>
    <source>
        <strain evidence="1">CG17_big_fil_post_rev_8_21_14_2_50_48_46</strain>
    </source>
</reference>
<sequence>MNRSDRFFKIFFLACLMLGFGFFAARFACSAQPDKSLFSVQKQILLRQNQRFFLHGVNYYPQEIPWSLFWNCYSTVLVREDFRNLKRLGFNTVRIFVPYQVFGGRKPEAVMMAHLKDLLNQAQAQGLVCIVTLFDMFSEYADLESSQAHLSRLLSDFAGHPAILAWDLKNEVDLDYPHYSRPVVQAWLKHLSQAFHRLAPRSLLTVGWSNPERALDLQAQDLVSFHYFDYEQRFAQRVSALRKKTQKPLLLQEFGFHTWQKAAQDPHPLAHQFNYFNSLQAGALKLDLMGSMVWCLYDYPPALREAWVLDSESFQHHMGILDLAKQAKPGLKALQQAVFILDARSGKSVDSSSRELEIVFRLAQAGPVQLLSEAAGKITQRKVWPGRVGVNSFHWSVSASELRNLLELRSQYQLKAQDVQDLKGNVLKQNTFPLILRRD</sequence>
<dbReference type="SUPFAM" id="SSF51445">
    <property type="entry name" value="(Trans)glycosidases"/>
    <property type="match status" value="1"/>
</dbReference>
<dbReference type="EMBL" id="PFFQ01000004">
    <property type="protein sequence ID" value="PIW19569.1"/>
    <property type="molecule type" value="Genomic_DNA"/>
</dbReference>
<dbReference type="InterPro" id="IPR017853">
    <property type="entry name" value="GH"/>
</dbReference>
<proteinExistence type="predicted"/>
<comment type="caution">
    <text evidence="1">The sequence shown here is derived from an EMBL/GenBank/DDBJ whole genome shotgun (WGS) entry which is preliminary data.</text>
</comment>
<evidence type="ECO:0000313" key="2">
    <source>
        <dbReference type="Proteomes" id="UP000231019"/>
    </source>
</evidence>
<accession>A0A2M7GBL7</accession>
<dbReference type="Gene3D" id="3.20.20.80">
    <property type="entry name" value="Glycosidases"/>
    <property type="match status" value="1"/>
</dbReference>